<dbReference type="PANTHER" id="PTHR47382">
    <property type="entry name" value="U-BOX DOMAIN-CONTAINING PROTEIN 52-LIKE"/>
    <property type="match status" value="1"/>
</dbReference>
<evidence type="ECO:0000313" key="3">
    <source>
        <dbReference type="Proteomes" id="UP001367508"/>
    </source>
</evidence>
<feature type="domain" description="UspA" evidence="1">
    <location>
        <begin position="94"/>
        <end position="228"/>
    </location>
</feature>
<comment type="caution">
    <text evidence="2">The sequence shown here is derived from an EMBL/GenBank/DDBJ whole genome shotgun (WGS) entry which is preliminary data.</text>
</comment>
<organism evidence="2 3">
    <name type="scientific">Canavalia gladiata</name>
    <name type="common">Sword bean</name>
    <name type="synonym">Dolichos gladiatus</name>
    <dbReference type="NCBI Taxonomy" id="3824"/>
    <lineage>
        <taxon>Eukaryota</taxon>
        <taxon>Viridiplantae</taxon>
        <taxon>Streptophyta</taxon>
        <taxon>Embryophyta</taxon>
        <taxon>Tracheophyta</taxon>
        <taxon>Spermatophyta</taxon>
        <taxon>Magnoliopsida</taxon>
        <taxon>eudicotyledons</taxon>
        <taxon>Gunneridae</taxon>
        <taxon>Pentapetalae</taxon>
        <taxon>rosids</taxon>
        <taxon>fabids</taxon>
        <taxon>Fabales</taxon>
        <taxon>Fabaceae</taxon>
        <taxon>Papilionoideae</taxon>
        <taxon>50 kb inversion clade</taxon>
        <taxon>NPAAA clade</taxon>
        <taxon>indigoferoid/millettioid clade</taxon>
        <taxon>Phaseoleae</taxon>
        <taxon>Canavalia</taxon>
    </lineage>
</organism>
<evidence type="ECO:0000259" key="1">
    <source>
        <dbReference type="Pfam" id="PF00582"/>
    </source>
</evidence>
<evidence type="ECO:0000313" key="2">
    <source>
        <dbReference type="EMBL" id="KAK7363873.1"/>
    </source>
</evidence>
<dbReference type="AlphaFoldDB" id="A0AAN9RER7"/>
<accession>A0AAN9RER7</accession>
<dbReference type="PANTHER" id="PTHR47382:SF4">
    <property type="entry name" value="AMINOACYLTRANSFERASE, E1 UBIQUITIN-ACTIVATING ENZYME-RELATED"/>
    <property type="match status" value="1"/>
</dbReference>
<sequence>MSWEREQHECIHDNSDEELSFNCSCSLMGFRKNQVMDYGHNSSSSEIGDGEDSEDLFEINLKEPLSSETIREEDCESTVFSLDIHNVKDVVYVAVGLDKNRDSSMEALSWALKHAVTSSTTVSLIHVFPKVNFIPSPLGKIPRSHVKLEYVNIHLAKEIGKRKLLLQNFIDLCVDSKVNVEMMVIEGDNVAKAIADLVGNLNIRKLVIGATKFNLRKSIAEKVLNNADENCDVKIICQGREVIDQLIGCTSPPSQDNGSLRVSHVKDERLGVVPRRSRSRGSIVVSGIRRALVFVCRVPSPPLLQLAKRSLSFSVFIA</sequence>
<reference evidence="2 3" key="1">
    <citation type="submission" date="2024-01" db="EMBL/GenBank/DDBJ databases">
        <title>The genomes of 5 underutilized Papilionoideae crops provide insights into root nodulation and disease resistanc.</title>
        <authorList>
            <person name="Jiang F."/>
        </authorList>
    </citation>
    <scope>NUCLEOTIDE SEQUENCE [LARGE SCALE GENOMIC DNA]</scope>
    <source>
        <strain evidence="2">LVBAO_FW01</strain>
        <tissue evidence="2">Leaves</tissue>
    </source>
</reference>
<dbReference type="Proteomes" id="UP001367508">
    <property type="component" value="Unassembled WGS sequence"/>
</dbReference>
<proteinExistence type="predicted"/>
<dbReference type="Gene3D" id="3.40.50.620">
    <property type="entry name" value="HUPs"/>
    <property type="match status" value="1"/>
</dbReference>
<dbReference type="CDD" id="cd01989">
    <property type="entry name" value="USP_STK_Ubox_N"/>
    <property type="match status" value="1"/>
</dbReference>
<protein>
    <recommendedName>
        <fullName evidence="1">UspA domain-containing protein</fullName>
    </recommendedName>
</protein>
<dbReference type="EMBL" id="JAYMYQ010000001">
    <property type="protein sequence ID" value="KAK7363873.1"/>
    <property type="molecule type" value="Genomic_DNA"/>
</dbReference>
<dbReference type="InterPro" id="IPR006016">
    <property type="entry name" value="UspA"/>
</dbReference>
<name>A0AAN9RER7_CANGL</name>
<dbReference type="InterPro" id="IPR014729">
    <property type="entry name" value="Rossmann-like_a/b/a_fold"/>
</dbReference>
<dbReference type="SUPFAM" id="SSF52402">
    <property type="entry name" value="Adenine nucleotide alpha hydrolases-like"/>
    <property type="match status" value="1"/>
</dbReference>
<keyword evidence="3" id="KW-1185">Reference proteome</keyword>
<dbReference type="Pfam" id="PF00582">
    <property type="entry name" value="Usp"/>
    <property type="match status" value="1"/>
</dbReference>
<gene>
    <name evidence="2" type="ORF">VNO77_06033</name>
</gene>